<reference evidence="1" key="1">
    <citation type="journal article" date="2020" name="Nature">
        <title>Giant virus diversity and host interactions through global metagenomics.</title>
        <authorList>
            <person name="Schulz F."/>
            <person name="Roux S."/>
            <person name="Paez-Espino D."/>
            <person name="Jungbluth S."/>
            <person name="Walsh D.A."/>
            <person name="Denef V.J."/>
            <person name="McMahon K.D."/>
            <person name="Konstantinidis K.T."/>
            <person name="Eloe-Fadrosh E.A."/>
            <person name="Kyrpides N.C."/>
            <person name="Woyke T."/>
        </authorList>
    </citation>
    <scope>NUCLEOTIDE SEQUENCE</scope>
    <source>
        <strain evidence="1">GVMAG-M-3300018080-19</strain>
    </source>
</reference>
<proteinExistence type="predicted"/>
<sequence length="143" mass="16558">MSSNRRLICHNEDNKCTDHDRCVRAQDRLEEEAILVRGFCKFTKSSLERLSLIHDPHMRSLMLVDRILFQTDVFVALLSTRGDRYSEDLQKQIAEALDLWKIHFTELMHVLQAPTLAPDTPMGYQIMKEAEKSFNEKASSGSF</sequence>
<name>A0A6C0BRA3_9ZZZZ</name>
<evidence type="ECO:0000313" key="1">
    <source>
        <dbReference type="EMBL" id="QHS93793.1"/>
    </source>
</evidence>
<organism evidence="1">
    <name type="scientific">viral metagenome</name>
    <dbReference type="NCBI Taxonomy" id="1070528"/>
    <lineage>
        <taxon>unclassified sequences</taxon>
        <taxon>metagenomes</taxon>
        <taxon>organismal metagenomes</taxon>
    </lineage>
</organism>
<dbReference type="AlphaFoldDB" id="A0A6C0BRA3"/>
<dbReference type="EMBL" id="MN739209">
    <property type="protein sequence ID" value="QHS93793.1"/>
    <property type="molecule type" value="Genomic_DNA"/>
</dbReference>
<accession>A0A6C0BRA3</accession>
<protein>
    <submittedName>
        <fullName evidence="1">Uncharacterized protein</fullName>
    </submittedName>
</protein>